<dbReference type="PANTHER" id="PTHR38034">
    <property type="entry name" value="INNER MEMBRANE PROTEIN YPJD"/>
    <property type="match status" value="1"/>
</dbReference>
<dbReference type="InterPro" id="IPR002541">
    <property type="entry name" value="Cyt_c_assembly"/>
</dbReference>
<keyword evidence="4" id="KW-1185">Reference proteome</keyword>
<keyword evidence="1" id="KW-1133">Transmembrane helix</keyword>
<evidence type="ECO:0000313" key="4">
    <source>
        <dbReference type="Proteomes" id="UP000265619"/>
    </source>
</evidence>
<dbReference type="RefSeq" id="WP_119558886.1">
    <property type="nucleotide sequence ID" value="NZ_QXMN01000242.1"/>
</dbReference>
<proteinExistence type="predicted"/>
<feature type="domain" description="Cytochrome c assembly protein" evidence="2">
    <location>
        <begin position="45"/>
        <end position="262"/>
    </location>
</feature>
<dbReference type="PANTHER" id="PTHR38034:SF1">
    <property type="entry name" value="INNER MEMBRANE PROTEIN YPJD"/>
    <property type="match status" value="1"/>
</dbReference>
<dbReference type="AlphaFoldDB" id="A0A9X8CXV2"/>
<evidence type="ECO:0000259" key="2">
    <source>
        <dbReference type="Pfam" id="PF01578"/>
    </source>
</evidence>
<dbReference type="Pfam" id="PF01578">
    <property type="entry name" value="Cytochrom_C_asm"/>
    <property type="match status" value="1"/>
</dbReference>
<evidence type="ECO:0000313" key="3">
    <source>
        <dbReference type="EMBL" id="RIX70166.1"/>
    </source>
</evidence>
<dbReference type="GO" id="GO:0020037">
    <property type="term" value="F:heme binding"/>
    <property type="evidence" value="ECO:0007669"/>
    <property type="project" value="InterPro"/>
</dbReference>
<dbReference type="Proteomes" id="UP000265619">
    <property type="component" value="Unassembled WGS sequence"/>
</dbReference>
<feature type="transmembrane region" description="Helical" evidence="1">
    <location>
        <begin position="64"/>
        <end position="83"/>
    </location>
</feature>
<dbReference type="OrthoDB" id="9780793at2"/>
<feature type="transmembrane region" description="Helical" evidence="1">
    <location>
        <begin position="240"/>
        <end position="259"/>
    </location>
</feature>
<organism evidence="3 4">
    <name type="scientific">Acidovorax cavernicola</name>
    <dbReference type="NCBI Taxonomy" id="1675792"/>
    <lineage>
        <taxon>Bacteria</taxon>
        <taxon>Pseudomonadati</taxon>
        <taxon>Pseudomonadota</taxon>
        <taxon>Betaproteobacteria</taxon>
        <taxon>Burkholderiales</taxon>
        <taxon>Comamonadaceae</taxon>
        <taxon>Acidovorax</taxon>
    </lineage>
</organism>
<feature type="transmembrane region" description="Helical" evidence="1">
    <location>
        <begin position="124"/>
        <end position="147"/>
    </location>
</feature>
<dbReference type="InterPro" id="IPR052372">
    <property type="entry name" value="YpjD/HemX"/>
</dbReference>
<feature type="transmembrane region" description="Helical" evidence="1">
    <location>
        <begin position="40"/>
        <end position="58"/>
    </location>
</feature>
<keyword evidence="1" id="KW-0472">Membrane</keyword>
<accession>A0A9X8CXV2</accession>
<name>A0A9X8CXV2_9BURK</name>
<feature type="transmembrane region" description="Helical" evidence="1">
    <location>
        <begin position="95"/>
        <end position="112"/>
    </location>
</feature>
<sequence length="267" mass="29016">MVSFASLHTHSPVLTWFLALAAACAYAIPAARIGETAARTALGIAWALHAAFLAWVMLGATPHFGFATALSITAWLMLTVYGVEQQLYPQLRTRALLGLLGAATVMLAALFPGKPLQVNSSAWLPLHLALGIASYGLFAAAVVHAALMNHAEKSIRLAADQDSGIPLLTLERLTFRFVAAGFWLLTATLLAGWLFGEALYGSDWRWDHKTIFSLLAWLTFATLLIGRARFGWRGRHAVHVLYAGALLLLLSYAGSRFVMEVLLERFA</sequence>
<gene>
    <name evidence="3" type="ORF">D3H34_32845</name>
</gene>
<feature type="transmembrane region" description="Helical" evidence="1">
    <location>
        <begin position="12"/>
        <end position="28"/>
    </location>
</feature>
<feature type="transmembrane region" description="Helical" evidence="1">
    <location>
        <begin position="210"/>
        <end position="228"/>
    </location>
</feature>
<dbReference type="EMBL" id="QXMN01000242">
    <property type="protein sequence ID" value="RIX70166.1"/>
    <property type="molecule type" value="Genomic_DNA"/>
</dbReference>
<reference evidence="3 4" key="1">
    <citation type="submission" date="2018-09" db="EMBL/GenBank/DDBJ databases">
        <title>Acidovorax cavernicola nov. sp. isolated from Gruta de las Maravillas (Aracena, Spain).</title>
        <authorList>
            <person name="Jurado V."/>
            <person name="Gutierrez-Patricio S."/>
            <person name="Gonzalez-Pimentel J.L."/>
            <person name="Miller A.Z."/>
            <person name="Laiz L."/>
            <person name="Saiz-Jimenez C."/>
        </authorList>
    </citation>
    <scope>NUCLEOTIDE SEQUENCE [LARGE SCALE GENOMIC DNA]</scope>
    <source>
        <strain evidence="3 4">1011MAR4D40.2</strain>
    </source>
</reference>
<protein>
    <submittedName>
        <fullName evidence="3">Cytochrome C assembly protein</fullName>
    </submittedName>
</protein>
<feature type="transmembrane region" description="Helical" evidence="1">
    <location>
        <begin position="173"/>
        <end position="195"/>
    </location>
</feature>
<keyword evidence="1" id="KW-0812">Transmembrane</keyword>
<comment type="caution">
    <text evidence="3">The sequence shown here is derived from an EMBL/GenBank/DDBJ whole genome shotgun (WGS) entry which is preliminary data.</text>
</comment>
<dbReference type="GO" id="GO:0017004">
    <property type="term" value="P:cytochrome complex assembly"/>
    <property type="evidence" value="ECO:0007669"/>
    <property type="project" value="InterPro"/>
</dbReference>
<evidence type="ECO:0000256" key="1">
    <source>
        <dbReference type="SAM" id="Phobius"/>
    </source>
</evidence>